<organism evidence="3 4">
    <name type="scientific">Endocarpon pusillum</name>
    <dbReference type="NCBI Taxonomy" id="364733"/>
    <lineage>
        <taxon>Eukaryota</taxon>
        <taxon>Fungi</taxon>
        <taxon>Dikarya</taxon>
        <taxon>Ascomycota</taxon>
        <taxon>Pezizomycotina</taxon>
        <taxon>Eurotiomycetes</taxon>
        <taxon>Chaetothyriomycetidae</taxon>
        <taxon>Verrucariales</taxon>
        <taxon>Verrucariaceae</taxon>
        <taxon>Endocarpon</taxon>
    </lineage>
</organism>
<feature type="domain" description="RAVE complex protein Rav1 C-terminal" evidence="2">
    <location>
        <begin position="606"/>
        <end position="1247"/>
    </location>
</feature>
<protein>
    <recommendedName>
        <fullName evidence="2">RAVE complex protein Rav1 C-terminal domain-containing protein</fullName>
    </recommendedName>
</protein>
<dbReference type="InterPro" id="IPR036322">
    <property type="entry name" value="WD40_repeat_dom_sf"/>
</dbReference>
<dbReference type="Pfam" id="PF12234">
    <property type="entry name" value="Rav1p_C"/>
    <property type="match status" value="1"/>
</dbReference>
<feature type="compositionally biased region" description="Polar residues" evidence="1">
    <location>
        <begin position="1291"/>
        <end position="1300"/>
    </location>
</feature>
<dbReference type="InterPro" id="IPR052208">
    <property type="entry name" value="DmX-like/RAVE_component"/>
</dbReference>
<comment type="caution">
    <text evidence="3">The sequence shown here is derived from an EMBL/GenBank/DDBJ whole genome shotgun (WGS) entry which is preliminary data.</text>
</comment>
<dbReference type="GO" id="GO:0043291">
    <property type="term" value="C:RAVE complex"/>
    <property type="evidence" value="ECO:0007669"/>
    <property type="project" value="TreeGrafter"/>
</dbReference>
<dbReference type="PANTHER" id="PTHR13950">
    <property type="entry name" value="RABCONNECTIN-RELATED"/>
    <property type="match status" value="1"/>
</dbReference>
<evidence type="ECO:0000313" key="3">
    <source>
        <dbReference type="EMBL" id="KAF7506141.1"/>
    </source>
</evidence>
<dbReference type="OrthoDB" id="342131at2759"/>
<evidence type="ECO:0000313" key="4">
    <source>
        <dbReference type="Proteomes" id="UP000606974"/>
    </source>
</evidence>
<dbReference type="InterPro" id="IPR015943">
    <property type="entry name" value="WD40/YVTN_repeat-like_dom_sf"/>
</dbReference>
<dbReference type="InterPro" id="IPR022033">
    <property type="entry name" value="Rav1p_C"/>
</dbReference>
<dbReference type="Gene3D" id="2.130.10.10">
    <property type="entry name" value="YVTN repeat-like/Quinoprotein amine dehydrogenase"/>
    <property type="match status" value="1"/>
</dbReference>
<dbReference type="Proteomes" id="UP000606974">
    <property type="component" value="Unassembled WGS sequence"/>
</dbReference>
<feature type="region of interest" description="Disordered" evidence="1">
    <location>
        <begin position="1289"/>
        <end position="1339"/>
    </location>
</feature>
<evidence type="ECO:0000256" key="1">
    <source>
        <dbReference type="SAM" id="MobiDB-lite"/>
    </source>
</evidence>
<dbReference type="SUPFAM" id="SSF50978">
    <property type="entry name" value="WD40 repeat-like"/>
    <property type="match status" value="1"/>
</dbReference>
<dbReference type="EMBL" id="JAACFV010000093">
    <property type="protein sequence ID" value="KAF7506141.1"/>
    <property type="molecule type" value="Genomic_DNA"/>
</dbReference>
<keyword evidence="4" id="KW-1185">Reference proteome</keyword>
<dbReference type="PANTHER" id="PTHR13950:SF9">
    <property type="entry name" value="RABCONNECTIN-3A"/>
    <property type="match status" value="1"/>
</dbReference>
<dbReference type="GO" id="GO:0007035">
    <property type="term" value="P:vacuolar acidification"/>
    <property type="evidence" value="ECO:0007669"/>
    <property type="project" value="TreeGrafter"/>
</dbReference>
<accession>A0A8H7E4A5</accession>
<name>A0A8H7E4A5_9EURO</name>
<reference evidence="3" key="1">
    <citation type="submission" date="2020-02" db="EMBL/GenBank/DDBJ databases">
        <authorList>
            <person name="Palmer J.M."/>
        </authorList>
    </citation>
    <scope>NUCLEOTIDE SEQUENCE</scope>
    <source>
        <strain evidence="3">EPUS1.4</strain>
        <tissue evidence="3">Thallus</tissue>
    </source>
</reference>
<dbReference type="SMART" id="SM00320">
    <property type="entry name" value="WD40"/>
    <property type="match status" value="4"/>
</dbReference>
<evidence type="ECO:0000259" key="2">
    <source>
        <dbReference type="Pfam" id="PF12234"/>
    </source>
</evidence>
<gene>
    <name evidence="3" type="ORF">GJ744_012205</name>
</gene>
<sequence>MRAVLPGKPPAKPQALCTAHWDGLRVITYISGRALVILGDAQKILQTIYIDDAASLEAVTIDERSGKIAVCDNIHIFIYRPVGKEEGVLRWSQQSKSQGGEHQISALSWGSPDELLVGGSILTLWHFPDREKPFSTWTQKLANPIQHVLFSPDASLIASIGYHDRLVKIWRRRAFGSDDTRFDVSYLRHPSTVTDIHWRKPWHVEQNLEDLLYTFCSDNKIRVWTATDNHALSVLQQWGEIDMNISIQPRQGSLMALSERRYAFVIDSRDFSVAAERAVQSSHTETHENHALEHLIEIANRSPEICVVLDGHGRMSAWGLENAGSKNHQPANVFNIAHVEGLNISFGQRSNSDEDYARFYTFAGTTSDASLTVLVHYYDGRINWFDTQVTELFDPSQRQYRVRFKATWSGHDGPVKKIIRSLSGTTIMSRTDENHAVVWKQTISKLGPRLIRQSSLLSDEHIHRSCVLDNGKLLVNLHHDAISLWDTQSYSAKRLMMCHFSVSSKPLCVLQIPTPAGTSSGIYVATICADMKGIVWKLVPPVEGVLGDDQANGDSSVMEEFCDFAVDLPEPLSYVLPVDPAGSLATASDFLDIFATDIALAYSVSGTLRMMTARIDERCRRIDWLMTSTVETGIPHISLASGSSIRKAAVIDQSRTRLTIWDTTGSQLEYDQRFSETDVIQDLDWTSTPDNQSVLAVGFPHRVILLSQLRYDYLDAKPAWAAIHEVLIRCLTPHPIGDSCWLGSGNLVVGAGNQILFFDRDVEISDQFVAEFRLPRRPSATLDLFQVVRRLNGSLPVFHPQFLGQCILGGKNALVHKIMTTLLHKLKFEGNEIDSFLDLPLQIFSEEDQFMAGGDSKEMHSSFADFSIEEDPQVVDENVAASLTENLVKVTLPQISHHEQFYLADIVECVAAVEKHRRSMDENAARFLLFFRQHMLRRGHSPDALVGVSWREITWAFYSGSQDILIDLVSRSFHGKMLWEHARESGMFMWITDSTALRAQLEVIARNEYTKTYEKSPVNCSLYYLALGKKAVLQGLWRMASWNREQSSTVRLLANNFNEPRWKTAALKNAYALLGKHRFEYAAAFFLLAGALQDAVNVCVHQLDDIQLGVTIARVYEGEDGPVLQELIEDRILPHAAESGNRWMATWAFWMLKKRDRAVRALISPIQSLLDGSASSPGSPDHNIPLRAKSYLSNDPALVVLYRQLREKTILTLRGATMIRPHEEWDFILRNARLYSRMGCDLLALDLVRNWEFLRAAPTPVKRLSMASSRTNDPRQLLRRRSSLVVDDLPQLSSPRSTVPASPEFKEDTFGKATTGAKKPPPTVFEEPDASSLLDNFGF</sequence>
<dbReference type="InterPro" id="IPR001680">
    <property type="entry name" value="WD40_rpt"/>
</dbReference>
<proteinExistence type="predicted"/>